<keyword evidence="2" id="KW-1185">Reference proteome</keyword>
<reference evidence="1 2" key="1">
    <citation type="journal article" date="2011" name="Stand. Genomic Sci.">
        <title>Complete genome sequence of the hyperthermophilic chemolithoautotroph Pyrolobus fumarii type strain (1A).</title>
        <authorList>
            <person name="Anderson I."/>
            <person name="Goker M."/>
            <person name="Nolan M."/>
            <person name="Lucas S."/>
            <person name="Hammon N."/>
            <person name="Deshpande S."/>
            <person name="Cheng J.F."/>
            <person name="Tapia R."/>
            <person name="Han C."/>
            <person name="Goodwin L."/>
            <person name="Pitluck S."/>
            <person name="Huntemann M."/>
            <person name="Liolios K."/>
            <person name="Ivanova N."/>
            <person name="Pagani I."/>
            <person name="Mavromatis K."/>
            <person name="Ovchinikova G."/>
            <person name="Pati A."/>
            <person name="Chen A."/>
            <person name="Palaniappan K."/>
            <person name="Land M."/>
            <person name="Hauser L."/>
            <person name="Brambilla E.M."/>
            <person name="Huber H."/>
            <person name="Yasawong M."/>
            <person name="Rohde M."/>
            <person name="Spring S."/>
            <person name="Abt B."/>
            <person name="Sikorski J."/>
            <person name="Wirth R."/>
            <person name="Detter J.C."/>
            <person name="Woyke T."/>
            <person name="Bristow J."/>
            <person name="Eisen J.A."/>
            <person name="Markowitz V."/>
            <person name="Hugenholtz P."/>
            <person name="Kyrpides N.C."/>
            <person name="Klenk H.P."/>
            <person name="Lapidus A."/>
        </authorList>
    </citation>
    <scope>NUCLEOTIDE SEQUENCE [LARGE SCALE GENOMIC DNA]</scope>
    <source>
        <strain evidence="2">DSM 11204 / 1A</strain>
    </source>
</reference>
<name>G0EFU5_PYRF1</name>
<protein>
    <submittedName>
        <fullName evidence="1">Uncharacterized protein</fullName>
    </submittedName>
</protein>
<dbReference type="EMBL" id="CP002838">
    <property type="protein sequence ID" value="AEM39046.1"/>
    <property type="molecule type" value="Genomic_DNA"/>
</dbReference>
<dbReference type="InParanoid" id="G0EFU5"/>
<evidence type="ECO:0000313" key="2">
    <source>
        <dbReference type="Proteomes" id="UP000001037"/>
    </source>
</evidence>
<evidence type="ECO:0000313" key="1">
    <source>
        <dbReference type="EMBL" id="AEM39046.1"/>
    </source>
</evidence>
<dbReference type="HOGENOM" id="CLU_3283001_0_0_2"/>
<dbReference type="KEGG" id="pfm:Pyrfu_1183"/>
<dbReference type="Proteomes" id="UP000001037">
    <property type="component" value="Chromosome"/>
</dbReference>
<dbReference type="AlphaFoldDB" id="G0EFU5"/>
<gene>
    <name evidence="1" type="ordered locus">Pyrfu_1183</name>
</gene>
<accession>G0EFU5</accession>
<sequence>MRVRFVVLREEDMYVAKEVVTGLRVRVGPLRRLSGISGRR</sequence>
<proteinExistence type="predicted"/>
<dbReference type="STRING" id="694429.Pyrfu_1183"/>
<organism evidence="1 2">
    <name type="scientific">Pyrolobus fumarii (strain DSM 11204 / 1A)</name>
    <dbReference type="NCBI Taxonomy" id="694429"/>
    <lineage>
        <taxon>Archaea</taxon>
        <taxon>Thermoproteota</taxon>
        <taxon>Thermoprotei</taxon>
        <taxon>Desulfurococcales</taxon>
        <taxon>Pyrodictiaceae</taxon>
        <taxon>Pyrolobus</taxon>
    </lineage>
</organism>